<dbReference type="Pfam" id="PF07969">
    <property type="entry name" value="Amidohydro_3"/>
    <property type="match status" value="1"/>
</dbReference>
<name>A0A399FAE1_9DEIN</name>
<accession>A0A399FAE1</accession>
<feature type="domain" description="Amidohydrolase 3" evidence="3">
    <location>
        <begin position="90"/>
        <end position="394"/>
    </location>
</feature>
<keyword evidence="1" id="KW-0479">Metal-binding</keyword>
<dbReference type="Gene3D" id="2.30.40.10">
    <property type="entry name" value="Urease, subunit C, domain 1"/>
    <property type="match status" value="1"/>
</dbReference>
<evidence type="ECO:0000259" key="3">
    <source>
        <dbReference type="Pfam" id="PF07969"/>
    </source>
</evidence>
<evidence type="ECO:0000256" key="2">
    <source>
        <dbReference type="ARBA" id="ARBA00022801"/>
    </source>
</evidence>
<organism evidence="4 5">
    <name type="scientific">Meiothermus granaticius NBRC 107808</name>
    <dbReference type="NCBI Taxonomy" id="1227551"/>
    <lineage>
        <taxon>Bacteria</taxon>
        <taxon>Thermotogati</taxon>
        <taxon>Deinococcota</taxon>
        <taxon>Deinococci</taxon>
        <taxon>Thermales</taxon>
        <taxon>Thermaceae</taxon>
        <taxon>Meiothermus</taxon>
    </lineage>
</organism>
<dbReference type="CDD" id="cd01293">
    <property type="entry name" value="Bact_CD"/>
    <property type="match status" value="1"/>
</dbReference>
<dbReference type="SUPFAM" id="SSF51338">
    <property type="entry name" value="Composite domain of metallo-dependent hydrolases"/>
    <property type="match status" value="1"/>
</dbReference>
<dbReference type="GO" id="GO:0046872">
    <property type="term" value="F:metal ion binding"/>
    <property type="evidence" value="ECO:0007669"/>
    <property type="project" value="UniProtKB-KW"/>
</dbReference>
<dbReference type="PANTHER" id="PTHR32027">
    <property type="entry name" value="CYTOSINE DEAMINASE"/>
    <property type="match status" value="1"/>
</dbReference>
<dbReference type="InterPro" id="IPR011059">
    <property type="entry name" value="Metal-dep_hydrolase_composite"/>
</dbReference>
<dbReference type="Gene3D" id="3.20.20.140">
    <property type="entry name" value="Metal-dependent hydrolases"/>
    <property type="match status" value="1"/>
</dbReference>
<dbReference type="InterPro" id="IPR032466">
    <property type="entry name" value="Metal_Hydrolase"/>
</dbReference>
<sequence length="403" mass="43857">MAEPVLRNLRLWGQGAPVDLHLADGRIAAIGPASRGTGEDFGARAVFPGFVESHCHLDKTLSLGLGGAGLENRSGTLLEAIELWRGSKATRPKEDFKARARAGIRQAIAQGTTALRSHLDMDLAKGLEVLEVMLELRAEFRGKIDLEFVALGMPGTPEGDALMREALEMGVDVVGGCPHITPDPEACMRSALDLAERYGKPVDLHMDEHEDPTHLDLEALAEMVLARGLEGRVTSDHNCALTFQPPQVQRRIIAKVARAGLHMISLPAVNLFLQGKGYPPARGLMPIKALREAGVNVALGSDNVRDPFQPMGNYDLLWQANLAVHAANFAVPQERREALEMVTLAPARILGLEGYGLEVGARADLVIVDAPTDEEALSRMPPRLRVYKAGQPVYREEVVRRWT</sequence>
<dbReference type="EMBL" id="QWLB01000004">
    <property type="protein sequence ID" value="RIH93564.1"/>
    <property type="molecule type" value="Genomic_DNA"/>
</dbReference>
<keyword evidence="5" id="KW-1185">Reference proteome</keyword>
<evidence type="ECO:0000256" key="1">
    <source>
        <dbReference type="ARBA" id="ARBA00022723"/>
    </source>
</evidence>
<dbReference type="OrthoDB" id="9767366at2"/>
<dbReference type="AlphaFoldDB" id="A0A399FAE1"/>
<evidence type="ECO:0000313" key="5">
    <source>
        <dbReference type="Proteomes" id="UP000266178"/>
    </source>
</evidence>
<reference evidence="4 5" key="1">
    <citation type="submission" date="2018-08" db="EMBL/GenBank/DDBJ databases">
        <title>Meiothermus granaticius genome AF-68 sequencing project.</title>
        <authorList>
            <person name="Da Costa M.S."/>
            <person name="Albuquerque L."/>
            <person name="Raposo P."/>
            <person name="Froufe H.J.C."/>
            <person name="Barroso C.S."/>
            <person name="Egas C."/>
        </authorList>
    </citation>
    <scope>NUCLEOTIDE SEQUENCE [LARGE SCALE GENOMIC DNA]</scope>
    <source>
        <strain evidence="4 5">AF-68</strain>
    </source>
</reference>
<protein>
    <submittedName>
        <fullName evidence="4">Cytosine deaminase</fullName>
        <ecNumber evidence="4">3.5.4.1</ecNumber>
    </submittedName>
</protein>
<dbReference type="InterPro" id="IPR052349">
    <property type="entry name" value="Metallo-hydrolase_Enzymes"/>
</dbReference>
<dbReference type="InterPro" id="IPR013108">
    <property type="entry name" value="Amidohydro_3"/>
</dbReference>
<dbReference type="GO" id="GO:0004131">
    <property type="term" value="F:cytosine deaminase activity"/>
    <property type="evidence" value="ECO:0007669"/>
    <property type="project" value="UniProtKB-EC"/>
</dbReference>
<keyword evidence="2 4" id="KW-0378">Hydrolase</keyword>
<proteinExistence type="predicted"/>
<evidence type="ECO:0000313" key="4">
    <source>
        <dbReference type="EMBL" id="RIH93564.1"/>
    </source>
</evidence>
<gene>
    <name evidence="4" type="primary">codA_2</name>
    <name evidence="4" type="ORF">Mgrana_00388</name>
</gene>
<dbReference type="Proteomes" id="UP000266178">
    <property type="component" value="Unassembled WGS sequence"/>
</dbReference>
<dbReference type="EC" id="3.5.4.1" evidence="4"/>
<dbReference type="FunFam" id="3.20.20.140:FF:000019">
    <property type="entry name" value="Cytosine deaminase"/>
    <property type="match status" value="1"/>
</dbReference>
<comment type="caution">
    <text evidence="4">The sequence shown here is derived from an EMBL/GenBank/DDBJ whole genome shotgun (WGS) entry which is preliminary data.</text>
</comment>
<dbReference type="RefSeq" id="WP_119355924.1">
    <property type="nucleotide sequence ID" value="NZ_BJXM01000009.1"/>
</dbReference>
<dbReference type="SUPFAM" id="SSF51556">
    <property type="entry name" value="Metallo-dependent hydrolases"/>
    <property type="match status" value="1"/>
</dbReference>
<dbReference type="PANTHER" id="PTHR32027:SF9">
    <property type="entry name" value="BLL3847 PROTEIN"/>
    <property type="match status" value="1"/>
</dbReference>